<dbReference type="KEGG" id="palw:PSAL_011360"/>
<reference evidence="2 3" key="1">
    <citation type="submission" date="2020-08" db="EMBL/GenBank/DDBJ databases">
        <title>Genome sequence of Rhodobacteraceae bacterium Lw-13e.</title>
        <authorList>
            <person name="Poehlein A."/>
            <person name="Wolter L."/>
            <person name="Daniel R."/>
            <person name="Brinkhoff T."/>
        </authorList>
    </citation>
    <scope>NUCLEOTIDE SEQUENCE [LARGE SCALE GENOMIC DNA]</scope>
    <source>
        <strain evidence="2 3">Lw-13e</strain>
    </source>
</reference>
<proteinExistence type="predicted"/>
<sequence>MRLGVRLRGLLCAAMLALPGALAAQTPLPAPREAYVNDFANILSPAEEDRLREILQAARQDPGAEITVATLDGLKGRRLEDLAAALFDQWGIGDPARNDGALLLLMPDDGQTRIELGAGYGRDWDAQARRIMEDTMIPAFATGAYGEGLE</sequence>
<organism evidence="2 3">
    <name type="scientific">Pseudooceanicola algae</name>
    <dbReference type="NCBI Taxonomy" id="1537215"/>
    <lineage>
        <taxon>Bacteria</taxon>
        <taxon>Pseudomonadati</taxon>
        <taxon>Pseudomonadota</taxon>
        <taxon>Alphaproteobacteria</taxon>
        <taxon>Rhodobacterales</taxon>
        <taxon>Paracoccaceae</taxon>
        <taxon>Pseudooceanicola</taxon>
    </lineage>
</organism>
<dbReference type="OrthoDB" id="9810918at2"/>
<dbReference type="Pfam" id="PF04536">
    <property type="entry name" value="TPM_phosphatase"/>
    <property type="match status" value="1"/>
</dbReference>
<gene>
    <name evidence="2" type="ORF">PSAL_011360</name>
</gene>
<name>A0A418SBX3_9RHOB</name>
<evidence type="ECO:0000313" key="2">
    <source>
        <dbReference type="EMBL" id="QPM89907.1"/>
    </source>
</evidence>
<dbReference type="EMBL" id="CP060436">
    <property type="protein sequence ID" value="QPM89907.1"/>
    <property type="molecule type" value="Genomic_DNA"/>
</dbReference>
<dbReference type="RefSeq" id="WP_119840751.1">
    <property type="nucleotide sequence ID" value="NZ_CP060436.1"/>
</dbReference>
<dbReference type="Gene3D" id="3.10.310.50">
    <property type="match status" value="1"/>
</dbReference>
<protein>
    <recommendedName>
        <fullName evidence="1">TPM domain-containing protein</fullName>
    </recommendedName>
</protein>
<keyword evidence="3" id="KW-1185">Reference proteome</keyword>
<evidence type="ECO:0000313" key="3">
    <source>
        <dbReference type="Proteomes" id="UP000283786"/>
    </source>
</evidence>
<dbReference type="Proteomes" id="UP000283786">
    <property type="component" value="Chromosome"/>
</dbReference>
<accession>A0A418SBX3</accession>
<dbReference type="InterPro" id="IPR007621">
    <property type="entry name" value="TPM_dom"/>
</dbReference>
<feature type="domain" description="TPM" evidence="1">
    <location>
        <begin position="36"/>
        <end position="149"/>
    </location>
</feature>
<dbReference type="PANTHER" id="PTHR30373">
    <property type="entry name" value="UPF0603 PROTEIN YGCG"/>
    <property type="match status" value="1"/>
</dbReference>
<dbReference type="AlphaFoldDB" id="A0A418SBX3"/>
<dbReference type="PANTHER" id="PTHR30373:SF2">
    <property type="entry name" value="UPF0603 PROTEIN YGCG"/>
    <property type="match status" value="1"/>
</dbReference>
<evidence type="ECO:0000259" key="1">
    <source>
        <dbReference type="Pfam" id="PF04536"/>
    </source>
</evidence>